<sequence>MPMSDSERVSVQRRVPAAASEIFALITDPHGHVRIDGSGMLVAPVDAKRLERVGDSFEMDMDREPLGDVPLGRYKVINTVTRFSRDAHLEWGVAGVGMPNVGHVYGYLLDPVDATTTDVTSYCDWSGSPERWKARITWPVVPVASLEKSLENLARVVAASAG</sequence>
<dbReference type="Proteomes" id="UP000000657">
    <property type="component" value="Chromosome"/>
</dbReference>
<evidence type="ECO:0008006" key="3">
    <source>
        <dbReference type="Google" id="ProtNLM"/>
    </source>
</evidence>
<evidence type="ECO:0000313" key="2">
    <source>
        <dbReference type="Proteomes" id="UP000000657"/>
    </source>
</evidence>
<dbReference type="HOGENOM" id="CLU_112867_0_0_11"/>
<dbReference type="InterPro" id="IPR023393">
    <property type="entry name" value="START-like_dom_sf"/>
</dbReference>
<dbReference type="SUPFAM" id="SSF55961">
    <property type="entry name" value="Bet v1-like"/>
    <property type="match status" value="1"/>
</dbReference>
<keyword evidence="2" id="KW-1185">Reference proteome</keyword>
<dbReference type="EMBL" id="CT573213">
    <property type="protein sequence ID" value="CAJ60305.1"/>
    <property type="molecule type" value="Genomic_DNA"/>
</dbReference>
<dbReference type="Gene3D" id="3.30.530.20">
    <property type="match status" value="1"/>
</dbReference>
<reference evidence="1 2" key="1">
    <citation type="journal article" date="2007" name="Genome Res.">
        <title>Genome characteristics of facultatively symbiotic Frankia sp. strains reflect host range and host plant biogeography.</title>
        <authorList>
            <person name="Normand P."/>
            <person name="Lapierre P."/>
            <person name="Tisa L.S."/>
            <person name="Gogarten J.P."/>
            <person name="Alloisio N."/>
            <person name="Bagnarol E."/>
            <person name="Bassi C.A."/>
            <person name="Berry A.M."/>
            <person name="Bickhart D.M."/>
            <person name="Choisne N."/>
            <person name="Couloux A."/>
            <person name="Cournoyer B."/>
            <person name="Cruveiller S."/>
            <person name="Daubin V."/>
            <person name="Demange N."/>
            <person name="Francino M.P."/>
            <person name="Goltsman E."/>
            <person name="Huang Y."/>
            <person name="Kopp O.R."/>
            <person name="Labarre L."/>
            <person name="Lapidus A."/>
            <person name="Lavire C."/>
            <person name="Marechal J."/>
            <person name="Martinez M."/>
            <person name="Mastronunzio J.E."/>
            <person name="Mullin B.C."/>
            <person name="Niemann J."/>
            <person name="Pujic P."/>
            <person name="Rawnsley T."/>
            <person name="Rouy Z."/>
            <person name="Schenowitz C."/>
            <person name="Sellstedt A."/>
            <person name="Tavares F."/>
            <person name="Tomkins J.P."/>
            <person name="Vallenet D."/>
            <person name="Valverde C."/>
            <person name="Wall L.G."/>
            <person name="Wang Y."/>
            <person name="Medigue C."/>
            <person name="Benson D.R."/>
        </authorList>
    </citation>
    <scope>NUCLEOTIDE SEQUENCE [LARGE SCALE GENOMIC DNA]</scope>
    <source>
        <strain evidence="2">DSM 45986 / CECT 9034 / ACN14a</strain>
    </source>
</reference>
<dbReference type="eggNOG" id="COG3832">
    <property type="taxonomic scope" value="Bacteria"/>
</dbReference>
<organism evidence="1 2">
    <name type="scientific">Frankia alni (strain DSM 45986 / CECT 9034 / ACN14a)</name>
    <dbReference type="NCBI Taxonomy" id="326424"/>
    <lineage>
        <taxon>Bacteria</taxon>
        <taxon>Bacillati</taxon>
        <taxon>Actinomycetota</taxon>
        <taxon>Actinomycetes</taxon>
        <taxon>Frankiales</taxon>
        <taxon>Frankiaceae</taxon>
        <taxon>Frankia</taxon>
    </lineage>
</organism>
<dbReference type="KEGG" id="fal:FRAAL1650"/>
<proteinExistence type="predicted"/>
<dbReference type="AlphaFoldDB" id="Q0RQ71"/>
<accession>Q0RQ71</accession>
<evidence type="ECO:0000313" key="1">
    <source>
        <dbReference type="EMBL" id="CAJ60305.1"/>
    </source>
</evidence>
<protein>
    <recommendedName>
        <fullName evidence="3">Polyketide cyclase</fullName>
    </recommendedName>
</protein>
<dbReference type="STRING" id="326424.FRAAL1650"/>
<gene>
    <name evidence="1" type="ordered locus">FRAAL1650</name>
</gene>
<name>Q0RQ71_FRAAA</name>